<proteinExistence type="predicted"/>
<feature type="region of interest" description="Disordered" evidence="1">
    <location>
        <begin position="414"/>
        <end position="434"/>
    </location>
</feature>
<protein>
    <submittedName>
        <fullName evidence="3">YcaO-like family protein</fullName>
    </submittedName>
</protein>
<comment type="caution">
    <text evidence="3">The sequence shown here is derived from an EMBL/GenBank/DDBJ whole genome shotgun (WGS) entry which is preliminary data.</text>
</comment>
<feature type="domain" description="YcaO" evidence="2">
    <location>
        <begin position="63"/>
        <end position="434"/>
    </location>
</feature>
<name>A0ABU2F7G9_9EURY</name>
<evidence type="ECO:0000313" key="4">
    <source>
        <dbReference type="Proteomes" id="UP001259659"/>
    </source>
</evidence>
<gene>
    <name evidence="3" type="ORF">NDI56_02155</name>
</gene>
<dbReference type="Gene3D" id="3.30.160.660">
    <property type="match status" value="1"/>
</dbReference>
<evidence type="ECO:0000256" key="1">
    <source>
        <dbReference type="SAM" id="MobiDB-lite"/>
    </source>
</evidence>
<dbReference type="InterPro" id="IPR003776">
    <property type="entry name" value="YcaO-like_dom"/>
</dbReference>
<organism evidence="3 4">
    <name type="scientific">Haloarcula saliterrae</name>
    <dbReference type="NCBI Taxonomy" id="2950534"/>
    <lineage>
        <taxon>Archaea</taxon>
        <taxon>Methanobacteriati</taxon>
        <taxon>Methanobacteriota</taxon>
        <taxon>Stenosarchaea group</taxon>
        <taxon>Halobacteria</taxon>
        <taxon>Halobacteriales</taxon>
        <taxon>Haloarculaceae</taxon>
        <taxon>Haloarcula</taxon>
    </lineage>
</organism>
<dbReference type="Gene3D" id="3.30.40.250">
    <property type="match status" value="1"/>
</dbReference>
<dbReference type="Pfam" id="PF02624">
    <property type="entry name" value="YcaO"/>
    <property type="match status" value="1"/>
</dbReference>
<dbReference type="PANTHER" id="PTHR37809:SF1">
    <property type="entry name" value="RIBOSOMAL PROTEIN S12 METHYLTHIOTRANSFERASE ACCESSORY FACTOR YCAO"/>
    <property type="match status" value="1"/>
</dbReference>
<dbReference type="PROSITE" id="PS51664">
    <property type="entry name" value="YCAO"/>
    <property type="match status" value="1"/>
</dbReference>
<dbReference type="NCBIfam" id="TIGR03604">
    <property type="entry name" value="TOMM_cyclo_SagD"/>
    <property type="match status" value="1"/>
</dbReference>
<dbReference type="Proteomes" id="UP001259659">
    <property type="component" value="Unassembled WGS sequence"/>
</dbReference>
<dbReference type="PANTHER" id="PTHR37809">
    <property type="entry name" value="RIBOSOMAL PROTEIN S12 METHYLTHIOTRANSFERASE ACCESSORY FACTOR YCAO"/>
    <property type="match status" value="1"/>
</dbReference>
<evidence type="ECO:0000259" key="2">
    <source>
        <dbReference type="PROSITE" id="PS51664"/>
    </source>
</evidence>
<reference evidence="3 4" key="1">
    <citation type="submission" date="2022-06" db="EMBL/GenBank/DDBJ databases">
        <title>Haloarcula sp. a new haloarchaeum isolate from saline soil.</title>
        <authorList>
            <person name="Strakova D."/>
            <person name="Galisteo C."/>
            <person name="Sanchez-Porro C."/>
            <person name="Ventosa A."/>
        </authorList>
    </citation>
    <scope>NUCLEOTIDE SEQUENCE [LARGE SCALE GENOMIC DNA]</scope>
    <source>
        <strain evidence="3 4">S1CR25-12</strain>
    </source>
</reference>
<dbReference type="NCBIfam" id="TIGR00702">
    <property type="entry name" value="YcaO-type kinase domain"/>
    <property type="match status" value="1"/>
</dbReference>
<dbReference type="Gene3D" id="3.30.1330.230">
    <property type="match status" value="1"/>
</dbReference>
<sequence>MTDATDRVVRAGRTLTDPSVGVFRRVRTGATPADEPRLHTAAVDRAHPAAMTDGVFVPPSEGGAALTPRAALTAAIGEGVERYSAAIYRDRDLREDAYGALDNAVDPADVVTFAPEQRAAGTVPPACYERGDELRWVAGERATDGTTVQVPAQLVYLSYDTRDRPFVRAPISTGLAAGLERAGAVRRGLLEVVERDAFMLYYLTESPLPSVRVPDRDGPVGTLCDRLDRAGIDWRLLDARTDLGIPVVVAVLVDRHGLPEVSVAAAAAVDASGAAQSALEEAIQTRRYQQHLRARTEERPSLSALSPAEVGREERLLAWSERGAAAELPAWTDTESTTTPAEIDAETGPLDASDVVPTVTDTWDVYTVDVTTRDVAAAGFTVVRVLAPAAQPLYLSGAHRYWGGDRLSTVPVDRGYSSASPAPTDLNDCPHPFP</sequence>
<dbReference type="EMBL" id="JAMQON010000001">
    <property type="protein sequence ID" value="MDS0258208.1"/>
    <property type="molecule type" value="Genomic_DNA"/>
</dbReference>
<accession>A0ABU2F7G9</accession>
<evidence type="ECO:0000313" key="3">
    <source>
        <dbReference type="EMBL" id="MDS0258208.1"/>
    </source>
</evidence>
<keyword evidence="4" id="KW-1185">Reference proteome</keyword>
<dbReference type="RefSeq" id="WP_310917767.1">
    <property type="nucleotide sequence ID" value="NZ_JAMQON010000001.1"/>
</dbReference>
<dbReference type="InterPro" id="IPR027624">
    <property type="entry name" value="TOMM_cyclo_SagD"/>
</dbReference>